<evidence type="ECO:0000313" key="4">
    <source>
        <dbReference type="Proteomes" id="UP000753724"/>
    </source>
</evidence>
<dbReference type="Pfam" id="PF00561">
    <property type="entry name" value="Abhydrolase_1"/>
    <property type="match status" value="1"/>
</dbReference>
<dbReference type="GO" id="GO:0016787">
    <property type="term" value="F:hydrolase activity"/>
    <property type="evidence" value="ECO:0007669"/>
    <property type="project" value="UniProtKB-KW"/>
</dbReference>
<dbReference type="PANTHER" id="PTHR42977:SF3">
    <property type="entry name" value="AB HYDROLASE-1 DOMAIN-CONTAINING PROTEIN"/>
    <property type="match status" value="1"/>
</dbReference>
<comment type="caution">
    <text evidence="3">The sequence shown here is derived from an EMBL/GenBank/DDBJ whole genome shotgun (WGS) entry which is preliminary data.</text>
</comment>
<proteinExistence type="predicted"/>
<dbReference type="EMBL" id="JAAAPO010000002">
    <property type="protein sequence ID" value="NBC36028.1"/>
    <property type="molecule type" value="Genomic_DNA"/>
</dbReference>
<dbReference type="Gene3D" id="3.40.50.1820">
    <property type="entry name" value="alpha/beta hydrolase"/>
    <property type="match status" value="2"/>
</dbReference>
<evidence type="ECO:0000256" key="1">
    <source>
        <dbReference type="ARBA" id="ARBA00022801"/>
    </source>
</evidence>
<evidence type="ECO:0000313" key="3">
    <source>
        <dbReference type="EMBL" id="NBC36028.1"/>
    </source>
</evidence>
<dbReference type="PANTHER" id="PTHR42977">
    <property type="entry name" value="HYDROLASE-RELATED"/>
    <property type="match status" value="1"/>
</dbReference>
<dbReference type="InterPro" id="IPR051340">
    <property type="entry name" value="Haloalkane_dehalogenase"/>
</dbReference>
<feature type="domain" description="AB hydrolase-1" evidence="2">
    <location>
        <begin position="346"/>
        <end position="432"/>
    </location>
</feature>
<keyword evidence="4" id="KW-1185">Reference proteome</keyword>
<dbReference type="Proteomes" id="UP000753724">
    <property type="component" value="Unassembled WGS sequence"/>
</dbReference>
<accession>A0ABW9XBX8</accession>
<protein>
    <submittedName>
        <fullName evidence="3">Alpha/beta fold hydrolase</fullName>
    </submittedName>
</protein>
<organism evidence="3 4">
    <name type="scientific">Novosphingobium ovatum</name>
    <dbReference type="NCBI Taxonomy" id="1908523"/>
    <lineage>
        <taxon>Bacteria</taxon>
        <taxon>Pseudomonadati</taxon>
        <taxon>Pseudomonadota</taxon>
        <taxon>Alphaproteobacteria</taxon>
        <taxon>Sphingomonadales</taxon>
        <taxon>Sphingomonadaceae</taxon>
        <taxon>Novosphingobium</taxon>
    </lineage>
</organism>
<sequence>MTEQRKNPLPGTPADLPRQYVATPQGLVHYRVAGPVTGAARTLVMLHDSPRSSRLHRDAMVALSAAHPTWRIVALDTAGYGNSDSLTLDQPEIADFAAALGAALTTLGLSRAPLYATHTSAKIALAHVDAAAPDARPCRLVLDGLSMPETLASAEFVAAYMRPFVVDDAGAYLAAEWGRTRDMLRWFPWFSRNAQTRIPMQAPDAAWIEDYGIDLFAAGPSYSGAYAAAMRYDPAPALGRVAVPTLVAAKADDVLIGYLPRAAAVGSAQVTTQSLSADRGEWLAWLGAIMAETVCDPVTLPTAPSDGARAYVGNGAGGQIHLFRHGPATGTPALVIEAPTTLNARAWASALAQTMPVIVPELPGLGDSDPLSAPSLEAYADALANMLRALGVGAVPVLGIGLGAGIAAALAARAPDLVASLLIDGAAPLDTDAAAAMAAGLAPPIAYDAQAGGHLHRIWHMLRDSQAQWPWFAHDLSAMRRLPPVLDGAALHDALNAVLRQRLHWADAALAALAVPDPAGLWRAVPCPLRVLAHADPAHADAAAVAALAPQGTTLPRPDALSEAAALALRCFADPQAIPALATQGAA</sequence>
<keyword evidence="1 3" id="KW-0378">Hydrolase</keyword>
<evidence type="ECO:0000259" key="2">
    <source>
        <dbReference type="Pfam" id="PF00561"/>
    </source>
</evidence>
<dbReference type="InterPro" id="IPR000073">
    <property type="entry name" value="AB_hydrolase_1"/>
</dbReference>
<gene>
    <name evidence="3" type="ORF">GTZ99_05595</name>
</gene>
<dbReference type="InterPro" id="IPR029058">
    <property type="entry name" value="AB_hydrolase_fold"/>
</dbReference>
<dbReference type="SUPFAM" id="SSF53474">
    <property type="entry name" value="alpha/beta-Hydrolases"/>
    <property type="match status" value="2"/>
</dbReference>
<reference evidence="4" key="1">
    <citation type="submission" date="2020-01" db="EMBL/GenBank/DDBJ databases">
        <title>Sphingomonas sp. strain CSW-10.</title>
        <authorList>
            <person name="Chen W.-M."/>
        </authorList>
    </citation>
    <scope>NUCLEOTIDE SEQUENCE [LARGE SCALE GENOMIC DNA]</scope>
    <source>
        <strain evidence="4">FSY-8</strain>
    </source>
</reference>
<dbReference type="RefSeq" id="WP_161717299.1">
    <property type="nucleotide sequence ID" value="NZ_JAAAPO010000002.1"/>
</dbReference>
<name>A0ABW9XBX8_9SPHN</name>